<dbReference type="PANTHER" id="PTHR23002">
    <property type="entry name" value="ZINC FINGER CCHC DOMAIN CONTAINING PROTEIN"/>
    <property type="match status" value="1"/>
</dbReference>
<dbReference type="SUPFAM" id="SSF57756">
    <property type="entry name" value="Retrovirus zinc finger-like domains"/>
    <property type="match status" value="1"/>
</dbReference>
<organism evidence="4 5">
    <name type="scientific">Loxostege sticticalis</name>
    <name type="common">Beet webworm moth</name>
    <dbReference type="NCBI Taxonomy" id="481309"/>
    <lineage>
        <taxon>Eukaryota</taxon>
        <taxon>Metazoa</taxon>
        <taxon>Ecdysozoa</taxon>
        <taxon>Arthropoda</taxon>
        <taxon>Hexapoda</taxon>
        <taxon>Insecta</taxon>
        <taxon>Pterygota</taxon>
        <taxon>Neoptera</taxon>
        <taxon>Endopterygota</taxon>
        <taxon>Lepidoptera</taxon>
        <taxon>Glossata</taxon>
        <taxon>Ditrysia</taxon>
        <taxon>Pyraloidea</taxon>
        <taxon>Crambidae</taxon>
        <taxon>Pyraustinae</taxon>
        <taxon>Loxostege</taxon>
    </lineage>
</organism>
<keyword evidence="1" id="KW-0863">Zinc-finger</keyword>
<dbReference type="Gene3D" id="4.10.60.10">
    <property type="entry name" value="Zinc finger, CCHC-type"/>
    <property type="match status" value="1"/>
</dbReference>
<dbReference type="Pfam" id="PF00098">
    <property type="entry name" value="zf-CCHC"/>
    <property type="match status" value="2"/>
</dbReference>
<keyword evidence="5" id="KW-1185">Reference proteome</keyword>
<protein>
    <recommendedName>
        <fullName evidence="3">CCHC-type domain-containing protein</fullName>
    </recommendedName>
</protein>
<comment type="caution">
    <text evidence="4">The sequence shown here is derived from an EMBL/GenBank/DDBJ whole genome shotgun (WGS) entry which is preliminary data.</text>
</comment>
<accession>A0ABR3I7S7</accession>
<evidence type="ECO:0000313" key="4">
    <source>
        <dbReference type="EMBL" id="KAL0892336.1"/>
    </source>
</evidence>
<feature type="compositionally biased region" description="Polar residues" evidence="2">
    <location>
        <begin position="265"/>
        <end position="292"/>
    </location>
</feature>
<dbReference type="InterPro" id="IPR051714">
    <property type="entry name" value="Znf_CCHC_NABP"/>
</dbReference>
<dbReference type="EMBL" id="JBEUOH010000007">
    <property type="protein sequence ID" value="KAL0892336.1"/>
    <property type="molecule type" value="Genomic_DNA"/>
</dbReference>
<keyword evidence="1" id="KW-0862">Zinc</keyword>
<sequence length="292" mass="33705">MAAEESNDESRTSNPFHLIDFIPKFTGDDVTYSSTKWAQDLEDNSEIFGWSPQQKLIVARRCLSGTAELWLKTEKAFRTYEELKTALQKEFPEVINSKQMHEMMSTRKKQPNETYYQYMLVMKELGKRAKFPDYVSIQYIIDGIQDYESNKLLFYGVTTYPVLKEKLALYESFKQKSKTNFTKQLSDNRCDKLTKPKIHKEAEETVIRCYKCGEKGHTSNVCSKGVKCFKCNEYGHIASACSTTTVPEKSSRIPGISNHRRSMMVKSSTTEGPVNEQTNKLSERVSMNRTNY</sequence>
<name>A0ABR3I7S7_LOXSC</name>
<feature type="domain" description="CCHC-type" evidence="3">
    <location>
        <begin position="227"/>
        <end position="241"/>
    </location>
</feature>
<reference evidence="4 5" key="1">
    <citation type="submission" date="2024-06" db="EMBL/GenBank/DDBJ databases">
        <title>A chromosome-level genome assembly of beet webworm, Loxostege sticticalis.</title>
        <authorList>
            <person name="Zhang Y."/>
        </authorList>
    </citation>
    <scope>NUCLEOTIDE SEQUENCE [LARGE SCALE GENOMIC DNA]</scope>
    <source>
        <strain evidence="4">AQ026</strain>
        <tissue evidence="4">Whole body</tissue>
    </source>
</reference>
<evidence type="ECO:0000256" key="2">
    <source>
        <dbReference type="SAM" id="MobiDB-lite"/>
    </source>
</evidence>
<dbReference type="PROSITE" id="PS50158">
    <property type="entry name" value="ZF_CCHC"/>
    <property type="match status" value="2"/>
</dbReference>
<keyword evidence="1" id="KW-0479">Metal-binding</keyword>
<proteinExistence type="predicted"/>
<gene>
    <name evidence="4" type="ORF">ABMA27_015479</name>
</gene>
<evidence type="ECO:0000259" key="3">
    <source>
        <dbReference type="PROSITE" id="PS50158"/>
    </source>
</evidence>
<dbReference type="InterPro" id="IPR036875">
    <property type="entry name" value="Znf_CCHC_sf"/>
</dbReference>
<dbReference type="SMART" id="SM00343">
    <property type="entry name" value="ZnF_C2HC"/>
    <property type="match status" value="2"/>
</dbReference>
<feature type="domain" description="CCHC-type" evidence="3">
    <location>
        <begin position="208"/>
        <end position="224"/>
    </location>
</feature>
<dbReference type="Proteomes" id="UP001549920">
    <property type="component" value="Unassembled WGS sequence"/>
</dbReference>
<dbReference type="InterPro" id="IPR001878">
    <property type="entry name" value="Znf_CCHC"/>
</dbReference>
<evidence type="ECO:0000313" key="5">
    <source>
        <dbReference type="Proteomes" id="UP001549920"/>
    </source>
</evidence>
<evidence type="ECO:0000256" key="1">
    <source>
        <dbReference type="PROSITE-ProRule" id="PRU00047"/>
    </source>
</evidence>
<feature type="region of interest" description="Disordered" evidence="2">
    <location>
        <begin position="264"/>
        <end position="292"/>
    </location>
</feature>